<evidence type="ECO:0000256" key="3">
    <source>
        <dbReference type="ARBA" id="ARBA00022980"/>
    </source>
</evidence>
<gene>
    <name evidence="6" type="primary">rplJ</name>
    <name evidence="7" type="ORF">A2150_04315</name>
</gene>
<keyword evidence="6" id="KW-0699">rRNA-binding</keyword>
<comment type="similarity">
    <text evidence="2 6">Belongs to the universal ribosomal protein uL10 family.</text>
</comment>
<protein>
    <recommendedName>
        <fullName evidence="5 6">Large ribosomal subunit protein uL10</fullName>
    </recommendedName>
</protein>
<evidence type="ECO:0000313" key="8">
    <source>
        <dbReference type="Proteomes" id="UP000177925"/>
    </source>
</evidence>
<dbReference type="GO" id="GO:0015934">
    <property type="term" value="C:large ribosomal subunit"/>
    <property type="evidence" value="ECO:0007669"/>
    <property type="project" value="InterPro"/>
</dbReference>
<dbReference type="EMBL" id="MFSS01000036">
    <property type="protein sequence ID" value="OGI43838.1"/>
    <property type="molecule type" value="Genomic_DNA"/>
</dbReference>
<dbReference type="InterPro" id="IPR047865">
    <property type="entry name" value="Ribosomal_uL10_bac_type"/>
</dbReference>
<keyword evidence="4 6" id="KW-0687">Ribonucleoprotein</keyword>
<comment type="function">
    <text evidence="1 6">Forms part of the ribosomal stalk, playing a central role in the interaction of the ribosome with GTP-bound translation factors.</text>
</comment>
<reference evidence="7 8" key="1">
    <citation type="journal article" date="2016" name="Nat. Commun.">
        <title>Thousands of microbial genomes shed light on interconnected biogeochemical processes in an aquifer system.</title>
        <authorList>
            <person name="Anantharaman K."/>
            <person name="Brown C.T."/>
            <person name="Hug L.A."/>
            <person name="Sharon I."/>
            <person name="Castelle C.J."/>
            <person name="Probst A.J."/>
            <person name="Thomas B.C."/>
            <person name="Singh A."/>
            <person name="Wilkins M.J."/>
            <person name="Karaoz U."/>
            <person name="Brodie E.L."/>
            <person name="Williams K.H."/>
            <person name="Hubbard S.S."/>
            <person name="Banfield J.F."/>
        </authorList>
    </citation>
    <scope>NUCLEOTIDE SEQUENCE [LARGE SCALE GENOMIC DNA]</scope>
</reference>
<proteinExistence type="inferred from homology"/>
<keyword evidence="6" id="KW-0694">RNA-binding</keyword>
<evidence type="ECO:0000256" key="4">
    <source>
        <dbReference type="ARBA" id="ARBA00023274"/>
    </source>
</evidence>
<dbReference type="InterPro" id="IPR001790">
    <property type="entry name" value="Ribosomal_uL10"/>
</dbReference>
<dbReference type="HAMAP" id="MF_00362">
    <property type="entry name" value="Ribosomal_uL10"/>
    <property type="match status" value="1"/>
</dbReference>
<dbReference type="SUPFAM" id="SSF160369">
    <property type="entry name" value="Ribosomal protein L10-like"/>
    <property type="match status" value="1"/>
</dbReference>
<dbReference type="NCBIfam" id="NF000955">
    <property type="entry name" value="PRK00099.1-1"/>
    <property type="match status" value="1"/>
</dbReference>
<dbReference type="GO" id="GO:0003735">
    <property type="term" value="F:structural constituent of ribosome"/>
    <property type="evidence" value="ECO:0007669"/>
    <property type="project" value="InterPro"/>
</dbReference>
<dbReference type="AlphaFoldDB" id="A0A1F6TFE3"/>
<dbReference type="GO" id="GO:0070180">
    <property type="term" value="F:large ribosomal subunit rRNA binding"/>
    <property type="evidence" value="ECO:0007669"/>
    <property type="project" value="UniProtKB-UniRule"/>
</dbReference>
<evidence type="ECO:0000256" key="1">
    <source>
        <dbReference type="ARBA" id="ARBA00002633"/>
    </source>
</evidence>
<dbReference type="STRING" id="1817758.A2150_04315"/>
<dbReference type="Pfam" id="PF00466">
    <property type="entry name" value="Ribosomal_L10"/>
    <property type="match status" value="1"/>
</dbReference>
<organism evidence="7 8">
    <name type="scientific">Candidatus Muproteobacteria bacterium RBG_16_64_11</name>
    <dbReference type="NCBI Taxonomy" id="1817758"/>
    <lineage>
        <taxon>Bacteria</taxon>
        <taxon>Pseudomonadati</taxon>
        <taxon>Pseudomonadota</taxon>
        <taxon>Candidatus Muproteobacteria</taxon>
    </lineage>
</organism>
<name>A0A1F6TFE3_9PROT</name>
<dbReference type="Gene3D" id="3.30.70.1730">
    <property type="match status" value="1"/>
</dbReference>
<dbReference type="InterPro" id="IPR002363">
    <property type="entry name" value="Ribosomal_uL10_CS_bac"/>
</dbReference>
<comment type="caution">
    <text evidence="7">The sequence shown here is derived from an EMBL/GenBank/DDBJ whole genome shotgun (WGS) entry which is preliminary data.</text>
</comment>
<dbReference type="InterPro" id="IPR022973">
    <property type="entry name" value="Ribosomal_uL10_bac"/>
</dbReference>
<dbReference type="Proteomes" id="UP000177925">
    <property type="component" value="Unassembled WGS sequence"/>
</dbReference>
<comment type="subunit">
    <text evidence="6">Part of the ribosomal stalk of the 50S ribosomal subunit. The N-terminus interacts with L11 and the large rRNA to form the base of the stalk. The C-terminus forms an elongated spine to which L12 dimers bind in a sequential fashion forming a multimeric L10(L12)X complex.</text>
</comment>
<dbReference type="InterPro" id="IPR043141">
    <property type="entry name" value="Ribosomal_uL10-like_sf"/>
</dbReference>
<keyword evidence="3 6" id="KW-0689">Ribosomal protein</keyword>
<evidence type="ECO:0000256" key="2">
    <source>
        <dbReference type="ARBA" id="ARBA00008889"/>
    </source>
</evidence>
<evidence type="ECO:0000256" key="6">
    <source>
        <dbReference type="HAMAP-Rule" id="MF_00362"/>
    </source>
</evidence>
<sequence>MSLNLEQKQAIVAEVSEVLAGAQAAIVAEYRGLTVAQMTALRRNARKSDIYVRVVKNTLVRRAVKGSQFEGLSDHLSGPLAFTAGKDPAALAKLLMEFSKDNEKFRITAGSMQGKLMSKAQMDALAKLPSREILLATLMGTMIAPVQKFAQTLNEVPARFVRTLAAVRDQKQAA</sequence>
<accession>A0A1F6TFE3</accession>
<dbReference type="Gene3D" id="6.10.250.290">
    <property type="match status" value="1"/>
</dbReference>
<dbReference type="PANTHER" id="PTHR11560">
    <property type="entry name" value="39S RIBOSOMAL PROTEIN L10, MITOCHONDRIAL"/>
    <property type="match status" value="1"/>
</dbReference>
<evidence type="ECO:0000313" key="7">
    <source>
        <dbReference type="EMBL" id="OGI43838.1"/>
    </source>
</evidence>
<dbReference type="GO" id="GO:0006412">
    <property type="term" value="P:translation"/>
    <property type="evidence" value="ECO:0007669"/>
    <property type="project" value="UniProtKB-UniRule"/>
</dbReference>
<evidence type="ECO:0000256" key="5">
    <source>
        <dbReference type="ARBA" id="ARBA00035202"/>
    </source>
</evidence>
<dbReference type="PROSITE" id="PS01109">
    <property type="entry name" value="RIBOSOMAL_L10"/>
    <property type="match status" value="1"/>
</dbReference>
<dbReference type="CDD" id="cd05797">
    <property type="entry name" value="Ribosomal_L10"/>
    <property type="match status" value="1"/>
</dbReference>